<dbReference type="AlphaFoldDB" id="A0A1A8CNC1"/>
<proteinExistence type="predicted"/>
<accession>A0A1A8CNC1</accession>
<feature type="non-terminal residue" evidence="1">
    <location>
        <position position="1"/>
    </location>
</feature>
<reference evidence="1" key="1">
    <citation type="submission" date="2016-05" db="EMBL/GenBank/DDBJ databases">
        <authorList>
            <person name="Lavstsen T."/>
            <person name="Jespersen J.S."/>
        </authorList>
    </citation>
    <scope>NUCLEOTIDE SEQUENCE</scope>
    <source>
        <tissue evidence="1">Brain</tissue>
    </source>
</reference>
<dbReference type="EMBL" id="HADZ01016290">
    <property type="protein sequence ID" value="SBP80231.1"/>
    <property type="molecule type" value="Transcribed_RNA"/>
</dbReference>
<organism evidence="1">
    <name type="scientific">Nothobranchius kadleci</name>
    <name type="common">African annual killifish</name>
    <dbReference type="NCBI Taxonomy" id="1051664"/>
    <lineage>
        <taxon>Eukaryota</taxon>
        <taxon>Metazoa</taxon>
        <taxon>Chordata</taxon>
        <taxon>Craniata</taxon>
        <taxon>Vertebrata</taxon>
        <taxon>Euteleostomi</taxon>
        <taxon>Actinopterygii</taxon>
        <taxon>Neopterygii</taxon>
        <taxon>Teleostei</taxon>
        <taxon>Neoteleostei</taxon>
        <taxon>Acanthomorphata</taxon>
        <taxon>Ovalentaria</taxon>
        <taxon>Atherinomorphae</taxon>
        <taxon>Cyprinodontiformes</taxon>
        <taxon>Nothobranchiidae</taxon>
        <taxon>Nothobranchius</taxon>
    </lineage>
</organism>
<gene>
    <name evidence="1" type="primary">Nfu_g_1_025032</name>
</gene>
<protein>
    <submittedName>
        <fullName evidence="1">Uncharacterized protein</fullName>
    </submittedName>
</protein>
<feature type="non-terminal residue" evidence="1">
    <location>
        <position position="61"/>
    </location>
</feature>
<sequence length="61" mass="6832">NHKTETYQKPFSSQSKPCASANVFGVYCEQICVGVCAWVCVKVSNKHPQHYLLKCGFINPL</sequence>
<name>A0A1A8CNC1_NOTKA</name>
<evidence type="ECO:0000313" key="1">
    <source>
        <dbReference type="EMBL" id="SBP80231.1"/>
    </source>
</evidence>
<reference evidence="1" key="2">
    <citation type="submission" date="2016-06" db="EMBL/GenBank/DDBJ databases">
        <title>The genome of a short-lived fish provides insights into sex chromosome evolution and the genetic control of aging.</title>
        <authorList>
            <person name="Reichwald K."/>
            <person name="Felder M."/>
            <person name="Petzold A."/>
            <person name="Koch P."/>
            <person name="Groth M."/>
            <person name="Platzer M."/>
        </authorList>
    </citation>
    <scope>NUCLEOTIDE SEQUENCE</scope>
    <source>
        <tissue evidence="1">Brain</tissue>
    </source>
</reference>